<evidence type="ECO:0000256" key="1">
    <source>
        <dbReference type="ARBA" id="ARBA00022574"/>
    </source>
</evidence>
<dbReference type="PROSITE" id="PS50082">
    <property type="entry name" value="WD_REPEATS_2"/>
    <property type="match status" value="1"/>
</dbReference>
<evidence type="ECO:0000256" key="3">
    <source>
        <dbReference type="PROSITE-ProRule" id="PRU00221"/>
    </source>
</evidence>
<accession>A0A4X2LLD2</accession>
<dbReference type="InterPro" id="IPR036322">
    <property type="entry name" value="WD40_repeat_dom_sf"/>
</dbReference>
<organism evidence="4 5">
    <name type="scientific">Vombatus ursinus</name>
    <name type="common">Common wombat</name>
    <dbReference type="NCBI Taxonomy" id="29139"/>
    <lineage>
        <taxon>Eukaryota</taxon>
        <taxon>Metazoa</taxon>
        <taxon>Chordata</taxon>
        <taxon>Craniata</taxon>
        <taxon>Vertebrata</taxon>
        <taxon>Euteleostomi</taxon>
        <taxon>Mammalia</taxon>
        <taxon>Metatheria</taxon>
        <taxon>Diprotodontia</taxon>
        <taxon>Vombatidae</taxon>
        <taxon>Vombatus</taxon>
    </lineage>
</organism>
<dbReference type="OMA" id="HEGTIKI"/>
<dbReference type="GO" id="GO:0048188">
    <property type="term" value="C:Set1C/COMPASS complex"/>
    <property type="evidence" value="ECO:0007669"/>
    <property type="project" value="TreeGrafter"/>
</dbReference>
<dbReference type="Proteomes" id="UP000314987">
    <property type="component" value="Unassembled WGS sequence"/>
</dbReference>
<dbReference type="SUPFAM" id="SSF50978">
    <property type="entry name" value="WD40 repeat-like"/>
    <property type="match status" value="1"/>
</dbReference>
<keyword evidence="2" id="KW-0677">Repeat</keyword>
<evidence type="ECO:0000313" key="4">
    <source>
        <dbReference type="Ensembl" id="ENSVURP00010024743.1"/>
    </source>
</evidence>
<dbReference type="InterPro" id="IPR001680">
    <property type="entry name" value="WD40_rpt"/>
</dbReference>
<dbReference type="PANTHER" id="PTHR22847:SF637">
    <property type="entry name" value="WD REPEAT DOMAIN 5B"/>
    <property type="match status" value="1"/>
</dbReference>
<dbReference type="PROSITE" id="PS50294">
    <property type="entry name" value="WD_REPEATS_REGION"/>
    <property type="match status" value="1"/>
</dbReference>
<name>A0A4X2LLD2_VOMUR</name>
<dbReference type="GO" id="GO:0042393">
    <property type="term" value="F:histone binding"/>
    <property type="evidence" value="ECO:0007669"/>
    <property type="project" value="TreeGrafter"/>
</dbReference>
<keyword evidence="1 3" id="KW-0853">WD repeat</keyword>
<evidence type="ECO:0000313" key="5">
    <source>
        <dbReference type="Proteomes" id="UP000314987"/>
    </source>
</evidence>
<dbReference type="Ensembl" id="ENSVURT00010028165.1">
    <property type="protein sequence ID" value="ENSVURP00010024743.1"/>
    <property type="gene ID" value="ENSVURG00010018974.1"/>
</dbReference>
<dbReference type="STRING" id="29139.ENSVURP00010024743"/>
<sequence length="125" mass="14411">MSELSKKLIIFLWNSYNPRISSADKQIKIWGVYDGKYLKKLIAHKLGISDIAWSSDSQLLVSASDDKTFKIWHCFTGKCRKTLKGHSNYVFCCNFNAQSKLICSGSFDQIVCSILLYFRRNKDKN</sequence>
<reference evidence="4" key="2">
    <citation type="submission" date="2025-08" db="UniProtKB">
        <authorList>
            <consortium name="Ensembl"/>
        </authorList>
    </citation>
    <scope>IDENTIFICATION</scope>
</reference>
<feature type="repeat" description="WD" evidence="3">
    <location>
        <begin position="41"/>
        <end position="82"/>
    </location>
</feature>
<dbReference type="Pfam" id="PF00400">
    <property type="entry name" value="WD40"/>
    <property type="match status" value="2"/>
</dbReference>
<dbReference type="AlphaFoldDB" id="A0A4X2LLD2"/>
<dbReference type="SMART" id="SM00320">
    <property type="entry name" value="WD40"/>
    <property type="match status" value="2"/>
</dbReference>
<keyword evidence="5" id="KW-1185">Reference proteome</keyword>
<reference evidence="5" key="1">
    <citation type="submission" date="2018-12" db="EMBL/GenBank/DDBJ databases">
        <authorList>
            <person name="Yazar S."/>
        </authorList>
    </citation>
    <scope>NUCLEOTIDE SEQUENCE [LARGE SCALE GENOMIC DNA]</scope>
</reference>
<protein>
    <submittedName>
        <fullName evidence="4">Uncharacterized protein</fullName>
    </submittedName>
</protein>
<reference evidence="4" key="3">
    <citation type="submission" date="2025-09" db="UniProtKB">
        <authorList>
            <consortium name="Ensembl"/>
        </authorList>
    </citation>
    <scope>IDENTIFICATION</scope>
</reference>
<dbReference type="PANTHER" id="PTHR22847">
    <property type="entry name" value="WD40 REPEAT PROTEIN"/>
    <property type="match status" value="1"/>
</dbReference>
<proteinExistence type="predicted"/>
<evidence type="ECO:0000256" key="2">
    <source>
        <dbReference type="ARBA" id="ARBA00022737"/>
    </source>
</evidence>
<dbReference type="Gene3D" id="2.130.10.10">
    <property type="entry name" value="YVTN repeat-like/Quinoprotein amine dehydrogenase"/>
    <property type="match status" value="1"/>
</dbReference>
<dbReference type="InterPro" id="IPR015943">
    <property type="entry name" value="WD40/YVTN_repeat-like_dom_sf"/>
</dbReference>
<dbReference type="GeneTree" id="ENSGT00940000154143"/>